<evidence type="ECO:0000313" key="7">
    <source>
        <dbReference type="EMBL" id="SVC12068.1"/>
    </source>
</evidence>
<dbReference type="CDD" id="cd00609">
    <property type="entry name" value="AAT_like"/>
    <property type="match status" value="1"/>
</dbReference>
<dbReference type="InterPro" id="IPR004839">
    <property type="entry name" value="Aminotransferase_I/II_large"/>
</dbReference>
<name>A0A382JK09_9ZZZZ</name>
<feature type="domain" description="Aminotransferase class I/classII large" evidence="6">
    <location>
        <begin position="33"/>
        <end position="385"/>
    </location>
</feature>
<evidence type="ECO:0000256" key="5">
    <source>
        <dbReference type="ARBA" id="ARBA00022898"/>
    </source>
</evidence>
<feature type="non-terminal residue" evidence="7">
    <location>
        <position position="1"/>
    </location>
</feature>
<keyword evidence="4" id="KW-0808">Transferase</keyword>
<dbReference type="Gene3D" id="3.90.1150.10">
    <property type="entry name" value="Aspartate Aminotransferase, domain 1"/>
    <property type="match status" value="1"/>
</dbReference>
<evidence type="ECO:0000256" key="1">
    <source>
        <dbReference type="ARBA" id="ARBA00001933"/>
    </source>
</evidence>
<dbReference type="FunFam" id="3.40.640.10:FF:000024">
    <property type="entry name" value="Kynurenine--oxoglutarate transaminase 3"/>
    <property type="match status" value="1"/>
</dbReference>
<evidence type="ECO:0000256" key="2">
    <source>
        <dbReference type="ARBA" id="ARBA00007441"/>
    </source>
</evidence>
<accession>A0A382JK09</accession>
<dbReference type="InterPro" id="IPR015422">
    <property type="entry name" value="PyrdxlP-dep_Trfase_small"/>
</dbReference>
<dbReference type="InterPro" id="IPR051326">
    <property type="entry name" value="Kynurenine-oxoglutarate_AT"/>
</dbReference>
<sequence length="391" mass="43526">QKDGKMKPVNSVLASFGTAVFEVMTRLAIEHQTINLGQGFPDEDGPKSIKAMVDQATQEGPNQYPPMLGIPELRQAVAAHNKRFYGLDVDWQTQVMVSSGATESLAASILALIEPGDEAVVFEPLYDSYVPMLRRAGAKVKFVRLQPPTWDLPQKELEAAFTDRTKLILLNSPMNPTGKVFSKDELTFIAGLTQRYDTYAICDEVYEHLIFDGVKHVPLITLPGMAERAIRIGSAGKTFSMTSWKVGYLTTAPKLMSLIAKAHQFLVFTTPSNLQRAVAHGLDNEEHWYTNLAVELQAKRDMLEAALTEIGFDVMPTAATYFMNADYRPLDFDGTDVDFCRHVTVEAGVTVLPVSALYSTPDVDHLVRFCFCKKYEVLEGALDRLRKFFAT</sequence>
<dbReference type="PANTHER" id="PTHR43807:SF20">
    <property type="entry name" value="FI04487P"/>
    <property type="match status" value="1"/>
</dbReference>
<dbReference type="SUPFAM" id="SSF53383">
    <property type="entry name" value="PLP-dependent transferases"/>
    <property type="match status" value="1"/>
</dbReference>
<comment type="cofactor">
    <cofactor evidence="1">
        <name>pyridoxal 5'-phosphate</name>
        <dbReference type="ChEBI" id="CHEBI:597326"/>
    </cofactor>
</comment>
<proteinExistence type="inferred from homology"/>
<comment type="similarity">
    <text evidence="2">Belongs to the class-I pyridoxal-phosphate-dependent aminotransferase family.</text>
</comment>
<gene>
    <name evidence="7" type="ORF">METZ01_LOCUS264922</name>
</gene>
<evidence type="ECO:0000256" key="3">
    <source>
        <dbReference type="ARBA" id="ARBA00022576"/>
    </source>
</evidence>
<keyword evidence="3" id="KW-0032">Aminotransferase</keyword>
<protein>
    <recommendedName>
        <fullName evidence="6">Aminotransferase class I/classII large domain-containing protein</fullName>
    </recommendedName>
</protein>
<dbReference type="GO" id="GO:0005737">
    <property type="term" value="C:cytoplasm"/>
    <property type="evidence" value="ECO:0007669"/>
    <property type="project" value="TreeGrafter"/>
</dbReference>
<dbReference type="GO" id="GO:0030170">
    <property type="term" value="F:pyridoxal phosphate binding"/>
    <property type="evidence" value="ECO:0007669"/>
    <property type="project" value="InterPro"/>
</dbReference>
<evidence type="ECO:0000256" key="4">
    <source>
        <dbReference type="ARBA" id="ARBA00022679"/>
    </source>
</evidence>
<dbReference type="EMBL" id="UINC01074657">
    <property type="protein sequence ID" value="SVC12068.1"/>
    <property type="molecule type" value="Genomic_DNA"/>
</dbReference>
<dbReference type="NCBIfam" id="NF006488">
    <property type="entry name" value="PRK08912.1"/>
    <property type="match status" value="1"/>
</dbReference>
<keyword evidence="5" id="KW-0663">Pyridoxal phosphate</keyword>
<evidence type="ECO:0000259" key="6">
    <source>
        <dbReference type="Pfam" id="PF00155"/>
    </source>
</evidence>
<dbReference type="GO" id="GO:0016212">
    <property type="term" value="F:kynurenine-oxoglutarate transaminase activity"/>
    <property type="evidence" value="ECO:0007669"/>
    <property type="project" value="TreeGrafter"/>
</dbReference>
<dbReference type="AlphaFoldDB" id="A0A382JK09"/>
<dbReference type="Gene3D" id="3.40.640.10">
    <property type="entry name" value="Type I PLP-dependent aspartate aminotransferase-like (Major domain)"/>
    <property type="match status" value="1"/>
</dbReference>
<dbReference type="InterPro" id="IPR015424">
    <property type="entry name" value="PyrdxlP-dep_Trfase"/>
</dbReference>
<dbReference type="InterPro" id="IPR015421">
    <property type="entry name" value="PyrdxlP-dep_Trfase_major"/>
</dbReference>
<dbReference type="PANTHER" id="PTHR43807">
    <property type="entry name" value="FI04487P"/>
    <property type="match status" value="1"/>
</dbReference>
<reference evidence="7" key="1">
    <citation type="submission" date="2018-05" db="EMBL/GenBank/DDBJ databases">
        <authorList>
            <person name="Lanie J.A."/>
            <person name="Ng W.-L."/>
            <person name="Kazmierczak K.M."/>
            <person name="Andrzejewski T.M."/>
            <person name="Davidsen T.M."/>
            <person name="Wayne K.J."/>
            <person name="Tettelin H."/>
            <person name="Glass J.I."/>
            <person name="Rusch D."/>
            <person name="Podicherti R."/>
            <person name="Tsui H.-C.T."/>
            <person name="Winkler M.E."/>
        </authorList>
    </citation>
    <scope>NUCLEOTIDE SEQUENCE</scope>
</reference>
<organism evidence="7">
    <name type="scientific">marine metagenome</name>
    <dbReference type="NCBI Taxonomy" id="408172"/>
    <lineage>
        <taxon>unclassified sequences</taxon>
        <taxon>metagenomes</taxon>
        <taxon>ecological metagenomes</taxon>
    </lineage>
</organism>
<dbReference type="Pfam" id="PF00155">
    <property type="entry name" value="Aminotran_1_2"/>
    <property type="match status" value="1"/>
</dbReference>